<dbReference type="Proteomes" id="UP001207742">
    <property type="component" value="Unassembled WGS sequence"/>
</dbReference>
<evidence type="ECO:0008006" key="3">
    <source>
        <dbReference type="Google" id="ProtNLM"/>
    </source>
</evidence>
<accession>A0ABT3INC1</accession>
<organism evidence="1 2">
    <name type="scientific">Chitinophaga nivalis</name>
    <dbReference type="NCBI Taxonomy" id="2991709"/>
    <lineage>
        <taxon>Bacteria</taxon>
        <taxon>Pseudomonadati</taxon>
        <taxon>Bacteroidota</taxon>
        <taxon>Chitinophagia</taxon>
        <taxon>Chitinophagales</taxon>
        <taxon>Chitinophagaceae</taxon>
        <taxon>Chitinophaga</taxon>
    </lineage>
</organism>
<name>A0ABT3INC1_9BACT</name>
<keyword evidence="2" id="KW-1185">Reference proteome</keyword>
<protein>
    <recommendedName>
        <fullName evidence="3">KTSC domain-containing protein</fullName>
    </recommendedName>
</protein>
<reference evidence="1 2" key="1">
    <citation type="submission" date="2022-10" db="EMBL/GenBank/DDBJ databases">
        <title>Chitinophaga nivalis PC15 sp. nov., isolated from Pyeongchang county, South Korea.</title>
        <authorList>
            <person name="Trinh H.N."/>
        </authorList>
    </citation>
    <scope>NUCLEOTIDE SEQUENCE [LARGE SCALE GENOMIC DNA]</scope>
    <source>
        <strain evidence="1 2">PC14</strain>
    </source>
</reference>
<dbReference type="EMBL" id="JAPDNS010000002">
    <property type="protein sequence ID" value="MCW3485478.1"/>
    <property type="molecule type" value="Genomic_DNA"/>
</dbReference>
<dbReference type="RefSeq" id="WP_264731941.1">
    <property type="nucleotide sequence ID" value="NZ_JAPDNR010000001.1"/>
</dbReference>
<evidence type="ECO:0000313" key="1">
    <source>
        <dbReference type="EMBL" id="MCW3485478.1"/>
    </source>
</evidence>
<evidence type="ECO:0000313" key="2">
    <source>
        <dbReference type="Proteomes" id="UP001207742"/>
    </source>
</evidence>
<sequence length="75" mass="8119">MQIYQNLDGASAVTSFLIGPDSITVEFNGDAAYLYDYDQPGSGAVEQMKTLALSGRGLNSYINKHVGKNYAAKLR</sequence>
<comment type="caution">
    <text evidence="1">The sequence shown here is derived from an EMBL/GenBank/DDBJ whole genome shotgun (WGS) entry which is preliminary data.</text>
</comment>
<proteinExistence type="predicted"/>
<gene>
    <name evidence="1" type="ORF">OL497_16325</name>
</gene>